<comment type="caution">
    <text evidence="1">The sequence shown here is derived from an EMBL/GenBank/DDBJ whole genome shotgun (WGS) entry which is preliminary data.</text>
</comment>
<dbReference type="InterPro" id="IPR029033">
    <property type="entry name" value="His_PPase_superfam"/>
</dbReference>
<dbReference type="PANTHER" id="PTHR48100">
    <property type="entry name" value="BROAD-SPECIFICITY PHOSPHATASE YOR283W-RELATED"/>
    <property type="match status" value="1"/>
</dbReference>
<dbReference type="Proteomes" id="UP000522262">
    <property type="component" value="Unassembled WGS sequence"/>
</dbReference>
<sequence>MGGGPISPSSKPIPITPLTPCRATIDDLDDITWIAVNGSPDNPGTDHRFPYRDKYPQDFWKWTRIEHEELFERPDKLVILVVTAPVLDDGEVVHQPVSYGVWDLKVTSDFIPGDHGIDERRDANKKHMEAYAKALPAGLKKYFKQFGSDQIPLWEVVTHPDFRRRGAARTTASPLIHIVRHGQSLHNVDHGYSHRDPPLTDQGHETTKQIQIPAIPDLIAISPMTRTIQTAMNAFPSIAGPAPNGTKAKFPYLNFSECPQEWDHPPHSIEAATIRAEKVRRRLKELSKVYKNIVLITHRGFIAFLVKGDRYDVCETRSYRFGTDEETEEDALRFGVNVDTKAQQDFGPTLLVPHTTQSNLNA</sequence>
<evidence type="ECO:0000313" key="2">
    <source>
        <dbReference type="Proteomes" id="UP000522262"/>
    </source>
</evidence>
<dbReference type="GO" id="GO:0005737">
    <property type="term" value="C:cytoplasm"/>
    <property type="evidence" value="ECO:0007669"/>
    <property type="project" value="TreeGrafter"/>
</dbReference>
<keyword evidence="2" id="KW-1185">Reference proteome</keyword>
<dbReference type="SUPFAM" id="SSF53254">
    <property type="entry name" value="Phosphoglycerate mutase-like"/>
    <property type="match status" value="1"/>
</dbReference>
<protein>
    <submittedName>
        <fullName evidence="1">Phosphoglycerate mutase</fullName>
    </submittedName>
</protein>
<proteinExistence type="predicted"/>
<accession>A0A8H5ILK7</accession>
<dbReference type="AlphaFoldDB" id="A0A8H5ILK7"/>
<reference evidence="1 2" key="1">
    <citation type="submission" date="2020-05" db="EMBL/GenBank/DDBJ databases">
        <title>Identification and distribution of gene clusters putatively required for synthesis of sphingolipid metabolism inhibitors in phylogenetically diverse species of the filamentous fungus Fusarium.</title>
        <authorList>
            <person name="Kim H.-S."/>
            <person name="Busman M."/>
            <person name="Brown D.W."/>
            <person name="Divon H."/>
            <person name="Uhlig S."/>
            <person name="Proctor R.H."/>
        </authorList>
    </citation>
    <scope>NUCLEOTIDE SEQUENCE [LARGE SCALE GENOMIC DNA]</scope>
    <source>
        <strain evidence="1 2">NRRL 53147</strain>
    </source>
</reference>
<dbReference type="PANTHER" id="PTHR48100:SF1">
    <property type="entry name" value="HISTIDINE PHOSPHATASE FAMILY PROTEIN-RELATED"/>
    <property type="match status" value="1"/>
</dbReference>
<gene>
    <name evidence="1" type="ORF">FMEXI_9181</name>
</gene>
<dbReference type="InterPro" id="IPR050275">
    <property type="entry name" value="PGM_Phosphatase"/>
</dbReference>
<name>A0A8H5ILK7_9HYPO</name>
<dbReference type="GO" id="GO:0016791">
    <property type="term" value="F:phosphatase activity"/>
    <property type="evidence" value="ECO:0007669"/>
    <property type="project" value="TreeGrafter"/>
</dbReference>
<evidence type="ECO:0000313" key="1">
    <source>
        <dbReference type="EMBL" id="KAF5538961.1"/>
    </source>
</evidence>
<dbReference type="EMBL" id="JAAOAM010000209">
    <property type="protein sequence ID" value="KAF5538961.1"/>
    <property type="molecule type" value="Genomic_DNA"/>
</dbReference>
<dbReference type="Gene3D" id="3.40.630.30">
    <property type="match status" value="1"/>
</dbReference>
<dbReference type="SMART" id="SM00855">
    <property type="entry name" value="PGAM"/>
    <property type="match status" value="1"/>
</dbReference>
<dbReference type="Pfam" id="PF00300">
    <property type="entry name" value="His_Phos_1"/>
    <property type="match status" value="1"/>
</dbReference>
<dbReference type="CDD" id="cd07067">
    <property type="entry name" value="HP_PGM_like"/>
    <property type="match status" value="1"/>
</dbReference>
<dbReference type="Gene3D" id="3.40.50.1240">
    <property type="entry name" value="Phosphoglycerate mutase-like"/>
    <property type="match status" value="1"/>
</dbReference>
<dbReference type="InterPro" id="IPR013078">
    <property type="entry name" value="His_Pase_superF_clade-1"/>
</dbReference>
<organism evidence="1 2">
    <name type="scientific">Fusarium mexicanum</name>
    <dbReference type="NCBI Taxonomy" id="751941"/>
    <lineage>
        <taxon>Eukaryota</taxon>
        <taxon>Fungi</taxon>
        <taxon>Dikarya</taxon>
        <taxon>Ascomycota</taxon>
        <taxon>Pezizomycotina</taxon>
        <taxon>Sordariomycetes</taxon>
        <taxon>Hypocreomycetidae</taxon>
        <taxon>Hypocreales</taxon>
        <taxon>Nectriaceae</taxon>
        <taxon>Fusarium</taxon>
        <taxon>Fusarium fujikuroi species complex</taxon>
    </lineage>
</organism>